<accession>A0A5C1QBZ5</accession>
<evidence type="ECO:0000256" key="7">
    <source>
        <dbReference type="ARBA" id="ARBA00023225"/>
    </source>
</evidence>
<evidence type="ECO:0000256" key="6">
    <source>
        <dbReference type="ARBA" id="ARBA00022927"/>
    </source>
</evidence>
<keyword evidence="8" id="KW-0175">Coiled coil</keyword>
<organism evidence="10 11">
    <name type="scientific">Thiospirochaeta perfilievii</name>
    <dbReference type="NCBI Taxonomy" id="252967"/>
    <lineage>
        <taxon>Bacteria</taxon>
        <taxon>Pseudomonadati</taxon>
        <taxon>Spirochaetota</taxon>
        <taxon>Spirochaetia</taxon>
        <taxon>Spirochaetales</taxon>
        <taxon>Spirochaetaceae</taxon>
        <taxon>Thiospirochaeta</taxon>
    </lineage>
</organism>
<dbReference type="NCBIfam" id="NF005198">
    <property type="entry name" value="PRK06669.1-3"/>
    <property type="match status" value="1"/>
</dbReference>
<proteinExistence type="inferred from homology"/>
<reference evidence="10 11" key="1">
    <citation type="submission" date="2019-02" db="EMBL/GenBank/DDBJ databases">
        <authorList>
            <person name="Fomenkov A."/>
            <person name="Dubinina G."/>
            <person name="Grabovich M."/>
            <person name="Vincze T."/>
            <person name="Roberts R.J."/>
        </authorList>
    </citation>
    <scope>NUCLEOTIDE SEQUENCE [LARGE SCALE GENOMIC DNA]</scope>
    <source>
        <strain evidence="10 11">P</strain>
    </source>
</reference>
<dbReference type="InterPro" id="IPR018035">
    <property type="entry name" value="Flagellar_FliH/T3SS_HrpE"/>
</dbReference>
<dbReference type="RefSeq" id="WP_149566990.1">
    <property type="nucleotide sequence ID" value="NZ_CP035807.1"/>
</dbReference>
<evidence type="ECO:0000259" key="9">
    <source>
        <dbReference type="Pfam" id="PF02108"/>
    </source>
</evidence>
<evidence type="ECO:0000256" key="1">
    <source>
        <dbReference type="ARBA" id="ARBA00003041"/>
    </source>
</evidence>
<protein>
    <recommendedName>
        <fullName evidence="3">Flagellar assembly protein FliH</fullName>
    </recommendedName>
</protein>
<keyword evidence="10" id="KW-0966">Cell projection</keyword>
<gene>
    <name evidence="10" type="ORF">EW093_03125</name>
</gene>
<evidence type="ECO:0000313" key="10">
    <source>
        <dbReference type="EMBL" id="QEN03732.1"/>
    </source>
</evidence>
<reference evidence="10 11" key="2">
    <citation type="submission" date="2019-09" db="EMBL/GenBank/DDBJ databases">
        <title>Complete Genome Sequence and Methylome Analysis of free living Spirochaetas.</title>
        <authorList>
            <person name="Leshcheva N."/>
            <person name="Mikheeva N."/>
        </authorList>
    </citation>
    <scope>NUCLEOTIDE SEQUENCE [LARGE SCALE GENOMIC DNA]</scope>
    <source>
        <strain evidence="10 11">P</strain>
    </source>
</reference>
<dbReference type="Proteomes" id="UP000323824">
    <property type="component" value="Chromosome"/>
</dbReference>
<feature type="domain" description="Flagellar assembly protein FliH/Type III secretion system HrpE" evidence="9">
    <location>
        <begin position="163"/>
        <end position="289"/>
    </location>
</feature>
<sequence length="315" mass="36024">MAKNVFRPMEIMNLVQKVEIQAPVFESIEEVEELDELTEMEEYTGPTADDLRREAEEFKQRWEQEKSFLVSQAENEANQIKERAQESSAKMAQDKVDDAQIESNKLIDEATLTLNRAKDEAEKIINEAKAETEKIKAEAYNEGVNLGKEEGYNSGRDEVQRLVDRVHKVLNAAIDKRRDIIMEAENQMVELVLLISQKVVKVISEEQKNVVLSNVIQALRKMKSRGEVEIKVNLADVALTTEHIKDFMEMIESVSAITVLEDSTIEKGGCIIETNLGRIDARISSQLREIEDRIRDLMPIKADMEKKRLEEFGDL</sequence>
<dbReference type="Pfam" id="PF02108">
    <property type="entry name" value="FliH"/>
    <property type="match status" value="1"/>
</dbReference>
<dbReference type="PANTHER" id="PTHR34982:SF1">
    <property type="entry name" value="FLAGELLAR ASSEMBLY PROTEIN FLIH"/>
    <property type="match status" value="1"/>
</dbReference>
<dbReference type="GO" id="GO:0015031">
    <property type="term" value="P:protein transport"/>
    <property type="evidence" value="ECO:0007669"/>
    <property type="project" value="UniProtKB-KW"/>
</dbReference>
<keyword evidence="5" id="KW-1005">Bacterial flagellum biogenesis</keyword>
<evidence type="ECO:0000256" key="2">
    <source>
        <dbReference type="ARBA" id="ARBA00006602"/>
    </source>
</evidence>
<evidence type="ECO:0000256" key="3">
    <source>
        <dbReference type="ARBA" id="ARBA00016507"/>
    </source>
</evidence>
<dbReference type="Gene3D" id="1.20.5.2950">
    <property type="match status" value="1"/>
</dbReference>
<evidence type="ECO:0000256" key="4">
    <source>
        <dbReference type="ARBA" id="ARBA00022448"/>
    </source>
</evidence>
<evidence type="ECO:0000313" key="11">
    <source>
        <dbReference type="Proteomes" id="UP000323824"/>
    </source>
</evidence>
<dbReference type="EMBL" id="CP035807">
    <property type="protein sequence ID" value="QEN03732.1"/>
    <property type="molecule type" value="Genomic_DNA"/>
</dbReference>
<comment type="function">
    <text evidence="1">Needed for flagellar regrowth and assembly.</text>
</comment>
<evidence type="ECO:0000256" key="5">
    <source>
        <dbReference type="ARBA" id="ARBA00022795"/>
    </source>
</evidence>
<keyword evidence="6" id="KW-0653">Protein transport</keyword>
<dbReference type="InterPro" id="IPR051472">
    <property type="entry name" value="T3SS_Stator/FliH"/>
</dbReference>
<evidence type="ECO:0000256" key="8">
    <source>
        <dbReference type="SAM" id="Coils"/>
    </source>
</evidence>
<name>A0A5C1QBZ5_9SPIO</name>
<keyword evidence="10" id="KW-0282">Flagellum</keyword>
<dbReference type="GO" id="GO:0044781">
    <property type="term" value="P:bacterial-type flagellum organization"/>
    <property type="evidence" value="ECO:0007669"/>
    <property type="project" value="UniProtKB-KW"/>
</dbReference>
<keyword evidence="4" id="KW-0813">Transport</keyword>
<dbReference type="KEGG" id="sper:EW093_03125"/>
<feature type="coiled-coil region" evidence="8">
    <location>
        <begin position="59"/>
        <end position="138"/>
    </location>
</feature>
<keyword evidence="7" id="KW-1006">Bacterial flagellum protein export</keyword>
<keyword evidence="10" id="KW-0969">Cilium</keyword>
<dbReference type="PANTHER" id="PTHR34982">
    <property type="entry name" value="YOP PROTEINS TRANSLOCATION PROTEIN L"/>
    <property type="match status" value="1"/>
</dbReference>
<dbReference type="SUPFAM" id="SSF160527">
    <property type="entry name" value="V-type ATPase subunit E-like"/>
    <property type="match status" value="1"/>
</dbReference>
<dbReference type="OrthoDB" id="306494at2"/>
<comment type="similarity">
    <text evidence="2">Belongs to the FliH family.</text>
</comment>
<dbReference type="AlphaFoldDB" id="A0A5C1QBZ5"/>
<keyword evidence="11" id="KW-1185">Reference proteome</keyword>
<dbReference type="GO" id="GO:0005829">
    <property type="term" value="C:cytosol"/>
    <property type="evidence" value="ECO:0007669"/>
    <property type="project" value="TreeGrafter"/>
</dbReference>